<dbReference type="InterPro" id="IPR000210">
    <property type="entry name" value="BTB/POZ_dom"/>
</dbReference>
<evidence type="ECO:0000259" key="3">
    <source>
        <dbReference type="PROSITE" id="PS50097"/>
    </source>
</evidence>
<dbReference type="PROSITE" id="PS50144">
    <property type="entry name" value="MATH"/>
    <property type="match status" value="1"/>
</dbReference>
<dbReference type="Pfam" id="PF00651">
    <property type="entry name" value="BTB"/>
    <property type="match status" value="1"/>
</dbReference>
<dbReference type="SMART" id="SM00225">
    <property type="entry name" value="BTB"/>
    <property type="match status" value="1"/>
</dbReference>
<comment type="pathway">
    <text evidence="1">Protein modification; protein ubiquitination.</text>
</comment>
<dbReference type="PANTHER" id="PTHR26379:SF296">
    <property type="entry name" value="BTB DOMAIN-CONTAINING PROTEIN"/>
    <property type="match status" value="1"/>
</dbReference>
<dbReference type="SUPFAM" id="SSF54695">
    <property type="entry name" value="POZ domain"/>
    <property type="match status" value="1"/>
</dbReference>
<dbReference type="PANTHER" id="PTHR26379">
    <property type="entry name" value="BTB/POZ AND MATH DOMAIN-CONTAINING PROTEIN 1"/>
    <property type="match status" value="1"/>
</dbReference>
<dbReference type="Pfam" id="PF22486">
    <property type="entry name" value="MATH_2"/>
    <property type="match status" value="1"/>
</dbReference>
<dbReference type="InterPro" id="IPR056423">
    <property type="entry name" value="BACK_BPM_SPOP"/>
</dbReference>
<feature type="domain" description="MATH" evidence="4">
    <location>
        <begin position="24"/>
        <end position="160"/>
    </location>
</feature>
<accession>A0ABC9B1Q8</accession>
<dbReference type="PROSITE" id="PS50097">
    <property type="entry name" value="BTB"/>
    <property type="match status" value="1"/>
</dbReference>
<dbReference type="Gene3D" id="3.30.710.10">
    <property type="entry name" value="Potassium Channel Kv1.1, Chain A"/>
    <property type="match status" value="1"/>
</dbReference>
<comment type="similarity">
    <text evidence="2">Belongs to the Tdpoz family.</text>
</comment>
<dbReference type="Gene3D" id="1.25.40.420">
    <property type="match status" value="1"/>
</dbReference>
<organism evidence="5 6">
    <name type="scientific">Urochloa decumbens</name>
    <dbReference type="NCBI Taxonomy" id="240449"/>
    <lineage>
        <taxon>Eukaryota</taxon>
        <taxon>Viridiplantae</taxon>
        <taxon>Streptophyta</taxon>
        <taxon>Embryophyta</taxon>
        <taxon>Tracheophyta</taxon>
        <taxon>Spermatophyta</taxon>
        <taxon>Magnoliopsida</taxon>
        <taxon>Liliopsida</taxon>
        <taxon>Poales</taxon>
        <taxon>Poaceae</taxon>
        <taxon>PACMAD clade</taxon>
        <taxon>Panicoideae</taxon>
        <taxon>Panicodae</taxon>
        <taxon>Paniceae</taxon>
        <taxon>Melinidinae</taxon>
        <taxon>Urochloa</taxon>
    </lineage>
</organism>
<dbReference type="Pfam" id="PF24570">
    <property type="entry name" value="BACK_BPM_SPOP"/>
    <property type="match status" value="1"/>
</dbReference>
<dbReference type="InterPro" id="IPR045005">
    <property type="entry name" value="BPM1-6"/>
</dbReference>
<reference evidence="5 6" key="2">
    <citation type="submission" date="2024-10" db="EMBL/GenBank/DDBJ databases">
        <authorList>
            <person name="Ryan C."/>
        </authorList>
    </citation>
    <scope>NUCLEOTIDE SEQUENCE [LARGE SCALE GENOMIC DNA]</scope>
</reference>
<dbReference type="AlphaFoldDB" id="A0ABC9B1Q8"/>
<dbReference type="SUPFAM" id="SSF49599">
    <property type="entry name" value="TRAF domain-like"/>
    <property type="match status" value="1"/>
</dbReference>
<evidence type="ECO:0000313" key="6">
    <source>
        <dbReference type="Proteomes" id="UP001497457"/>
    </source>
</evidence>
<dbReference type="Proteomes" id="UP001497457">
    <property type="component" value="Chromosome 24b"/>
</dbReference>
<dbReference type="EMBL" id="OZ075134">
    <property type="protein sequence ID" value="CAL4991260.1"/>
    <property type="molecule type" value="Genomic_DNA"/>
</dbReference>
<evidence type="ECO:0000256" key="2">
    <source>
        <dbReference type="ARBA" id="ARBA00010846"/>
    </source>
</evidence>
<reference evidence="6" key="1">
    <citation type="submission" date="2024-06" db="EMBL/GenBank/DDBJ databases">
        <authorList>
            <person name="Ryan C."/>
        </authorList>
    </citation>
    <scope>NUCLEOTIDE SEQUENCE [LARGE SCALE GENOMIC DNA]</scope>
</reference>
<dbReference type="InterPro" id="IPR008974">
    <property type="entry name" value="TRAF-like"/>
</dbReference>
<evidence type="ECO:0000256" key="1">
    <source>
        <dbReference type="ARBA" id="ARBA00004906"/>
    </source>
</evidence>
<dbReference type="Gene3D" id="2.60.210.10">
    <property type="entry name" value="Apoptosis, Tumor Necrosis Factor Receptor Associated Protein 2, Chain A"/>
    <property type="match status" value="1"/>
</dbReference>
<feature type="domain" description="BTB" evidence="3">
    <location>
        <begin position="191"/>
        <end position="261"/>
    </location>
</feature>
<proteinExistence type="inferred from homology"/>
<protein>
    <submittedName>
        <fullName evidence="5">Uncharacterized protein</fullName>
    </submittedName>
</protein>
<gene>
    <name evidence="5" type="ORF">URODEC1_LOCUS60582</name>
</gene>
<dbReference type="InterPro" id="IPR002083">
    <property type="entry name" value="MATH/TRAF_dom"/>
</dbReference>
<evidence type="ECO:0000259" key="4">
    <source>
        <dbReference type="PROSITE" id="PS50144"/>
    </source>
</evidence>
<dbReference type="CDD" id="cd00121">
    <property type="entry name" value="MATH"/>
    <property type="match status" value="1"/>
</dbReference>
<keyword evidence="6" id="KW-1185">Reference proteome</keyword>
<sequence>MSRSPACARHSIASASTASADTVTVLHELRVEDYSQTKGIGASTRISSFVAGTHSWSITFYNDIGSCENTEWVFFRLRLEQRGKDGDFMVRIKYSFLDEAGNPIPSSTRTSDLWTFRRTGETASKLTSCKREDMESTLIKREDMESNYLRDDKARIRCDVTVIEVTPMSAAVPQSDLHRHLADLLDTGVGADVTFEVGGETFAVHKNVLAARSSVFKEVFFGTPLKEKVASPDIISIIGMEPRLFKAMLHFIYTDSLPKIDWGDEREMTQHLLVAAYRCKMQRLVSICEFTLCLSIDTSVVVSTLVLAEKHGCKVLKEGCFKFLKSNKNYKNVLVGDDLQYLERSYPSLLDELNRFGVCGFLRLNNKIIVVDLS</sequence>
<name>A0ABC9B1Q8_9POAL</name>
<dbReference type="InterPro" id="IPR011333">
    <property type="entry name" value="SKP1/BTB/POZ_sf"/>
</dbReference>
<evidence type="ECO:0000313" key="5">
    <source>
        <dbReference type="EMBL" id="CAL4991260.1"/>
    </source>
</evidence>